<dbReference type="Pfam" id="PF25182">
    <property type="entry name" value="NonGDSL"/>
    <property type="match status" value="1"/>
</dbReference>
<comment type="caution">
    <text evidence="3">The sequence shown here is derived from an EMBL/GenBank/DDBJ whole genome shotgun (WGS) entry which is preliminary data.</text>
</comment>
<evidence type="ECO:0000313" key="4">
    <source>
        <dbReference type="Proteomes" id="UP001203284"/>
    </source>
</evidence>
<dbReference type="InterPro" id="IPR057572">
    <property type="entry name" value="NonGDSL"/>
</dbReference>
<dbReference type="GO" id="GO:0016787">
    <property type="term" value="F:hydrolase activity"/>
    <property type="evidence" value="ECO:0007669"/>
    <property type="project" value="UniProtKB-KW"/>
</dbReference>
<dbReference type="EMBL" id="JALKCH010000004">
    <property type="protein sequence ID" value="MCK0196798.1"/>
    <property type="molecule type" value="Genomic_DNA"/>
</dbReference>
<evidence type="ECO:0000256" key="1">
    <source>
        <dbReference type="SAM" id="MobiDB-lite"/>
    </source>
</evidence>
<keyword evidence="2" id="KW-0732">Signal</keyword>
<reference evidence="3 4" key="1">
    <citation type="submission" date="2022-04" db="EMBL/GenBank/DDBJ databases">
        <authorList>
            <person name="Grouzdev D.S."/>
            <person name="Pantiukh K.S."/>
            <person name="Krutkina M.S."/>
        </authorList>
    </citation>
    <scope>NUCLEOTIDE SEQUENCE [LARGE SCALE GENOMIC DNA]</scope>
    <source>
        <strain evidence="3 4">6x-1</strain>
    </source>
</reference>
<evidence type="ECO:0000313" key="3">
    <source>
        <dbReference type="EMBL" id="MCK0196798.1"/>
    </source>
</evidence>
<proteinExistence type="predicted"/>
<organism evidence="3 4">
    <name type="scientific">Ancylobacter crimeensis</name>
    <dbReference type="NCBI Taxonomy" id="2579147"/>
    <lineage>
        <taxon>Bacteria</taxon>
        <taxon>Pseudomonadati</taxon>
        <taxon>Pseudomonadota</taxon>
        <taxon>Alphaproteobacteria</taxon>
        <taxon>Hyphomicrobiales</taxon>
        <taxon>Xanthobacteraceae</taxon>
        <taxon>Ancylobacter</taxon>
    </lineage>
</organism>
<feature type="chain" id="PRO_5045051552" evidence="2">
    <location>
        <begin position="26"/>
        <end position="267"/>
    </location>
</feature>
<keyword evidence="3" id="KW-0378">Hydrolase</keyword>
<accession>A0ABT0DA12</accession>
<protein>
    <submittedName>
        <fullName evidence="3">SGNH/GDSL hydrolase family protein</fullName>
    </submittedName>
</protein>
<keyword evidence="4" id="KW-1185">Reference proteome</keyword>
<dbReference type="RefSeq" id="WP_247028217.1">
    <property type="nucleotide sequence ID" value="NZ_JALKCH010000004.1"/>
</dbReference>
<gene>
    <name evidence="3" type="ORF">MWN34_07705</name>
</gene>
<evidence type="ECO:0000256" key="2">
    <source>
        <dbReference type="SAM" id="SignalP"/>
    </source>
</evidence>
<name>A0ABT0DA12_9HYPH</name>
<feature type="compositionally biased region" description="Low complexity" evidence="1">
    <location>
        <begin position="72"/>
        <end position="82"/>
    </location>
</feature>
<sequence>MARIGFALFLSTVLLGAGGFPAARAQDAATSACSMPAGLMESVSLPRLAAGLKDNATKTTILVLNSANGVSRTTPATGAAPTEEPREAAPRTFPNYMQEGLRTRYPDGRVSVLVRNQPRRTAREVLDALPGILAKDKPALLIWQTGTYDAIRGEDIEAFAQALQEGIRLTQEAGSDIILVSPQYSPRTDFAFDVTPYVTTMRWLTRSNGVGFFDRTALMRYWSEEAVFDFSGGRSGAALFNNVHNCIGHLLIRMINSGVELKTVGSH</sequence>
<dbReference type="SUPFAM" id="SSF52266">
    <property type="entry name" value="SGNH hydrolase"/>
    <property type="match status" value="1"/>
</dbReference>
<dbReference type="Proteomes" id="UP001203284">
    <property type="component" value="Unassembled WGS sequence"/>
</dbReference>
<dbReference type="Gene3D" id="3.40.50.1110">
    <property type="entry name" value="SGNH hydrolase"/>
    <property type="match status" value="1"/>
</dbReference>
<feature type="region of interest" description="Disordered" evidence="1">
    <location>
        <begin position="72"/>
        <end position="94"/>
    </location>
</feature>
<dbReference type="InterPro" id="IPR036514">
    <property type="entry name" value="SGNH_hydro_sf"/>
</dbReference>
<feature type="signal peptide" evidence="2">
    <location>
        <begin position="1"/>
        <end position="25"/>
    </location>
</feature>